<dbReference type="EMBL" id="PGCJ01001008">
    <property type="protein sequence ID" value="PLW11719.1"/>
    <property type="molecule type" value="Genomic_DNA"/>
</dbReference>
<proteinExistence type="predicted"/>
<gene>
    <name evidence="3" type="ORF">PCANC_01962</name>
    <name evidence="2" type="ORF">PCANC_17322</name>
</gene>
<sequence>MHSHYTHSSAASPASLKYLLRAHPDCSPEQFNGDTKVRTLSRSSSDDRAPAERIPRSRPLHEQTPIRITNRSDGSLDYPLGQPYLPNRGELLGPASVVFHLDGPSHDAFLLGLV</sequence>
<evidence type="ECO:0000256" key="1">
    <source>
        <dbReference type="SAM" id="MobiDB-lite"/>
    </source>
</evidence>
<keyword evidence="4" id="KW-1185">Reference proteome</keyword>
<reference evidence="2 4" key="1">
    <citation type="submission" date="2017-11" db="EMBL/GenBank/DDBJ databases">
        <title>De novo assembly and phasing of dikaryotic genomes from two isolates of Puccinia coronata f. sp. avenae, the causal agent of oat crown rust.</title>
        <authorList>
            <person name="Miller M.E."/>
            <person name="Zhang Y."/>
            <person name="Omidvar V."/>
            <person name="Sperschneider J."/>
            <person name="Schwessinger B."/>
            <person name="Raley C."/>
            <person name="Palmer J.M."/>
            <person name="Garnica D."/>
            <person name="Upadhyaya N."/>
            <person name="Rathjen J."/>
            <person name="Taylor J.M."/>
            <person name="Park R.F."/>
            <person name="Dodds P.N."/>
            <person name="Hirsch C.D."/>
            <person name="Kianian S.F."/>
            <person name="Figueroa M."/>
        </authorList>
    </citation>
    <scope>NUCLEOTIDE SEQUENCE [LARGE SCALE GENOMIC DNA]</scope>
    <source>
        <strain evidence="2">12NC29</strain>
    </source>
</reference>
<dbReference type="EMBL" id="PGCJ01000014">
    <property type="protein sequence ID" value="PLW57124.1"/>
    <property type="molecule type" value="Genomic_DNA"/>
</dbReference>
<dbReference type="Proteomes" id="UP000235388">
    <property type="component" value="Unassembled WGS sequence"/>
</dbReference>
<comment type="caution">
    <text evidence="2">The sequence shown here is derived from an EMBL/GenBank/DDBJ whole genome shotgun (WGS) entry which is preliminary data.</text>
</comment>
<feature type="compositionally biased region" description="Basic and acidic residues" evidence="1">
    <location>
        <begin position="44"/>
        <end position="61"/>
    </location>
</feature>
<organism evidence="2 4">
    <name type="scientific">Puccinia coronata f. sp. avenae</name>
    <dbReference type="NCBI Taxonomy" id="200324"/>
    <lineage>
        <taxon>Eukaryota</taxon>
        <taxon>Fungi</taxon>
        <taxon>Dikarya</taxon>
        <taxon>Basidiomycota</taxon>
        <taxon>Pucciniomycotina</taxon>
        <taxon>Pucciniomycetes</taxon>
        <taxon>Pucciniales</taxon>
        <taxon>Pucciniaceae</taxon>
        <taxon>Puccinia</taxon>
    </lineage>
</organism>
<protein>
    <submittedName>
        <fullName evidence="2">Uncharacterized protein</fullName>
    </submittedName>
</protein>
<feature type="compositionally biased region" description="Polar residues" evidence="1">
    <location>
        <begin position="29"/>
        <end position="43"/>
    </location>
</feature>
<dbReference type="OrthoDB" id="2500119at2759"/>
<evidence type="ECO:0000313" key="4">
    <source>
        <dbReference type="Proteomes" id="UP000235388"/>
    </source>
</evidence>
<dbReference type="AlphaFoldDB" id="A0A2N5SES7"/>
<evidence type="ECO:0000313" key="2">
    <source>
        <dbReference type="EMBL" id="PLW11719.1"/>
    </source>
</evidence>
<feature type="region of interest" description="Disordered" evidence="1">
    <location>
        <begin position="25"/>
        <end position="81"/>
    </location>
</feature>
<evidence type="ECO:0000313" key="3">
    <source>
        <dbReference type="EMBL" id="PLW57124.1"/>
    </source>
</evidence>
<accession>A0A2N5SES7</accession>
<name>A0A2N5SES7_9BASI</name>